<accession>A0A2A6CWU6</accession>
<dbReference type="EnsemblMetazoa" id="PPA36452.1">
    <property type="protein sequence ID" value="PPA36452.1"/>
    <property type="gene ID" value="WBGene00274821"/>
</dbReference>
<dbReference type="GO" id="GO:0030130">
    <property type="term" value="C:clathrin coat of trans-Golgi network vesicle"/>
    <property type="evidence" value="ECO:0007669"/>
    <property type="project" value="InterPro"/>
</dbReference>
<protein>
    <submittedName>
        <fullName evidence="1">Uncharacterized protein</fullName>
    </submittedName>
</protein>
<reference evidence="2" key="1">
    <citation type="journal article" date="2008" name="Nat. Genet.">
        <title>The Pristionchus pacificus genome provides a unique perspective on nematode lifestyle and parasitism.</title>
        <authorList>
            <person name="Dieterich C."/>
            <person name="Clifton S.W."/>
            <person name="Schuster L.N."/>
            <person name="Chinwalla A."/>
            <person name="Delehaunty K."/>
            <person name="Dinkelacker I."/>
            <person name="Fulton L."/>
            <person name="Fulton R."/>
            <person name="Godfrey J."/>
            <person name="Minx P."/>
            <person name="Mitreva M."/>
            <person name="Roeseler W."/>
            <person name="Tian H."/>
            <person name="Witte H."/>
            <person name="Yang S.P."/>
            <person name="Wilson R.K."/>
            <person name="Sommer R.J."/>
        </authorList>
    </citation>
    <scope>NUCLEOTIDE SEQUENCE [LARGE SCALE GENOMIC DNA]</scope>
    <source>
        <strain evidence="2">PS312</strain>
    </source>
</reference>
<organism evidence="1 2">
    <name type="scientific">Pristionchus pacificus</name>
    <name type="common">Parasitic nematode worm</name>
    <dbReference type="NCBI Taxonomy" id="54126"/>
    <lineage>
        <taxon>Eukaryota</taxon>
        <taxon>Metazoa</taxon>
        <taxon>Ecdysozoa</taxon>
        <taxon>Nematoda</taxon>
        <taxon>Chromadorea</taxon>
        <taxon>Rhabditida</taxon>
        <taxon>Rhabditina</taxon>
        <taxon>Diplogasteromorpha</taxon>
        <taxon>Diplogasteroidea</taxon>
        <taxon>Neodiplogasteridae</taxon>
        <taxon>Pristionchus</taxon>
    </lineage>
</organism>
<dbReference type="InterPro" id="IPR016025">
    <property type="entry name" value="Clathrin_H-chain_N"/>
</dbReference>
<dbReference type="GO" id="GO:0005198">
    <property type="term" value="F:structural molecule activity"/>
    <property type="evidence" value="ECO:0007669"/>
    <property type="project" value="InterPro"/>
</dbReference>
<evidence type="ECO:0000313" key="1">
    <source>
        <dbReference type="EnsemblMetazoa" id="PPA36452.1"/>
    </source>
</evidence>
<accession>A0A8R1URI7</accession>
<dbReference type="OrthoDB" id="2113814at2759"/>
<dbReference type="SUPFAM" id="SSF50989">
    <property type="entry name" value="Clathrin heavy-chain terminal domain"/>
    <property type="match status" value="1"/>
</dbReference>
<dbReference type="GO" id="GO:0016192">
    <property type="term" value="P:vesicle-mediated transport"/>
    <property type="evidence" value="ECO:0007669"/>
    <property type="project" value="InterPro"/>
</dbReference>
<dbReference type="GO" id="GO:0006886">
    <property type="term" value="P:intracellular protein transport"/>
    <property type="evidence" value="ECO:0007669"/>
    <property type="project" value="InterPro"/>
</dbReference>
<reference evidence="1" key="2">
    <citation type="submission" date="2022-06" db="UniProtKB">
        <authorList>
            <consortium name="EnsemblMetazoa"/>
        </authorList>
    </citation>
    <scope>IDENTIFICATION</scope>
    <source>
        <strain evidence="1">PS312</strain>
    </source>
</reference>
<dbReference type="AlphaFoldDB" id="A0A2A6CWU6"/>
<dbReference type="GO" id="GO:0030132">
    <property type="term" value="C:clathrin coat of coated pit"/>
    <property type="evidence" value="ECO:0007669"/>
    <property type="project" value="InterPro"/>
</dbReference>
<name>A0A2A6CWU6_PRIPA</name>
<evidence type="ECO:0000313" key="2">
    <source>
        <dbReference type="Proteomes" id="UP000005239"/>
    </source>
</evidence>
<keyword evidence="2" id="KW-1185">Reference proteome</keyword>
<proteinExistence type="predicted"/>
<sequence length="86" mass="9822">MVPEFFTKTKILQLKHVPIESSQIYYDTISLSSKFITCKVNYGTSTTHFAIIDLDDPQHPIKIPMNPTISAMHPQRKIIVMQSKTS</sequence>
<dbReference type="Proteomes" id="UP000005239">
    <property type="component" value="Unassembled WGS sequence"/>
</dbReference>
<gene>
    <name evidence="1" type="primary">WBGene00274821</name>
</gene>
<dbReference type="Gene3D" id="2.130.10.110">
    <property type="entry name" value="Clathrin heavy-chain terminal domain"/>
    <property type="match status" value="1"/>
</dbReference>